<organism evidence="1">
    <name type="scientific">Rhizophora mucronata</name>
    <name type="common">Asiatic mangrove</name>
    <dbReference type="NCBI Taxonomy" id="61149"/>
    <lineage>
        <taxon>Eukaryota</taxon>
        <taxon>Viridiplantae</taxon>
        <taxon>Streptophyta</taxon>
        <taxon>Embryophyta</taxon>
        <taxon>Tracheophyta</taxon>
        <taxon>Spermatophyta</taxon>
        <taxon>Magnoliopsida</taxon>
        <taxon>eudicotyledons</taxon>
        <taxon>Gunneridae</taxon>
        <taxon>Pentapetalae</taxon>
        <taxon>rosids</taxon>
        <taxon>fabids</taxon>
        <taxon>Malpighiales</taxon>
        <taxon>Rhizophoraceae</taxon>
        <taxon>Rhizophora</taxon>
    </lineage>
</organism>
<dbReference type="AlphaFoldDB" id="A0A2P2QBK4"/>
<evidence type="ECO:0000313" key="1">
    <source>
        <dbReference type="EMBL" id="MBX64372.1"/>
    </source>
</evidence>
<protein>
    <submittedName>
        <fullName evidence="1">Uncharacterized protein</fullName>
    </submittedName>
</protein>
<sequence length="24" mass="2507">MEIIKQADKVGASYVGVNCVVGLI</sequence>
<name>A0A2P2QBK4_RHIMU</name>
<accession>A0A2P2QBK4</accession>
<proteinExistence type="predicted"/>
<reference evidence="1" key="1">
    <citation type="submission" date="2018-02" db="EMBL/GenBank/DDBJ databases">
        <title>Rhizophora mucronata_Transcriptome.</title>
        <authorList>
            <person name="Meera S.P."/>
            <person name="Sreeshan A."/>
            <person name="Augustine A."/>
        </authorList>
    </citation>
    <scope>NUCLEOTIDE SEQUENCE</scope>
    <source>
        <tissue evidence="1">Leaf</tissue>
    </source>
</reference>
<dbReference type="EMBL" id="GGEC01083888">
    <property type="protein sequence ID" value="MBX64372.1"/>
    <property type="molecule type" value="Transcribed_RNA"/>
</dbReference>